<name>A0A0F8X4H4_9ZZZZ</name>
<dbReference type="EMBL" id="LAZR01065313">
    <property type="protein sequence ID" value="KKK55810.1"/>
    <property type="molecule type" value="Genomic_DNA"/>
</dbReference>
<dbReference type="AlphaFoldDB" id="A0A0F8X4H4"/>
<keyword evidence="1" id="KW-0472">Membrane</keyword>
<evidence type="ECO:0000313" key="2">
    <source>
        <dbReference type="EMBL" id="KKK55810.1"/>
    </source>
</evidence>
<keyword evidence="1" id="KW-0812">Transmembrane</keyword>
<comment type="caution">
    <text evidence="2">The sequence shown here is derived from an EMBL/GenBank/DDBJ whole genome shotgun (WGS) entry which is preliminary data.</text>
</comment>
<feature type="transmembrane region" description="Helical" evidence="1">
    <location>
        <begin position="12"/>
        <end position="33"/>
    </location>
</feature>
<gene>
    <name evidence="2" type="ORF">LCGC14_3070840</name>
</gene>
<reference evidence="2" key="1">
    <citation type="journal article" date="2015" name="Nature">
        <title>Complex archaea that bridge the gap between prokaryotes and eukaryotes.</title>
        <authorList>
            <person name="Spang A."/>
            <person name="Saw J.H."/>
            <person name="Jorgensen S.L."/>
            <person name="Zaremba-Niedzwiedzka K."/>
            <person name="Martijn J."/>
            <person name="Lind A.E."/>
            <person name="van Eijk R."/>
            <person name="Schleper C."/>
            <person name="Guy L."/>
            <person name="Ettema T.J."/>
        </authorList>
    </citation>
    <scope>NUCLEOTIDE SEQUENCE</scope>
</reference>
<sequence>MESFLEFLASNRAIIVGAALTVAEVIVIIINTMEQLKDKPEMSETVETLAKGSKKSKIRILFWIINPINIFRKV</sequence>
<proteinExistence type="predicted"/>
<accession>A0A0F8X4H4</accession>
<evidence type="ECO:0000256" key="1">
    <source>
        <dbReference type="SAM" id="Phobius"/>
    </source>
</evidence>
<organism evidence="2">
    <name type="scientific">marine sediment metagenome</name>
    <dbReference type="NCBI Taxonomy" id="412755"/>
    <lineage>
        <taxon>unclassified sequences</taxon>
        <taxon>metagenomes</taxon>
        <taxon>ecological metagenomes</taxon>
    </lineage>
</organism>
<keyword evidence="1" id="KW-1133">Transmembrane helix</keyword>
<protein>
    <submittedName>
        <fullName evidence="2">Uncharacterized protein</fullName>
    </submittedName>
</protein>